<dbReference type="OMA" id="CKIMDDA"/>
<evidence type="ECO:0000313" key="2">
    <source>
        <dbReference type="EMBL" id="KAA8622070.1"/>
    </source>
</evidence>
<feature type="region of interest" description="Disordered" evidence="1">
    <location>
        <begin position="125"/>
        <end position="151"/>
    </location>
</feature>
<dbReference type="VEuPathDB" id="FungiDB:SMAC_09081"/>
<evidence type="ECO:0000256" key="1">
    <source>
        <dbReference type="SAM" id="MobiDB-lite"/>
    </source>
</evidence>
<name>A0A8S8ZFK9_SORMA</name>
<gene>
    <name evidence="2" type="ORF">SMACR_09081</name>
</gene>
<comment type="caution">
    <text evidence="2">The sequence shown here is derived from an EMBL/GenBank/DDBJ whole genome shotgun (WGS) entry which is preliminary data.</text>
</comment>
<dbReference type="AlphaFoldDB" id="A0A8S8ZFK9"/>
<protein>
    <submittedName>
        <fullName evidence="2">Uncharacterized protein</fullName>
    </submittedName>
</protein>
<reference evidence="2 3" key="1">
    <citation type="submission" date="2017-07" db="EMBL/GenBank/DDBJ databases">
        <title>Genome sequence of the Sordaria macrospora wild type strain R19027.</title>
        <authorList>
            <person name="Nowrousian M."/>
            <person name="Teichert I."/>
            <person name="Kueck U."/>
        </authorList>
    </citation>
    <scope>NUCLEOTIDE SEQUENCE [LARGE SCALE GENOMIC DNA]</scope>
    <source>
        <strain evidence="2 3">R19027</strain>
        <tissue evidence="2">Mycelium</tissue>
    </source>
</reference>
<dbReference type="Proteomes" id="UP000433876">
    <property type="component" value="Unassembled WGS sequence"/>
</dbReference>
<proteinExistence type="predicted"/>
<accession>A0A8S8ZFK9</accession>
<feature type="region of interest" description="Disordered" evidence="1">
    <location>
        <begin position="169"/>
        <end position="196"/>
    </location>
</feature>
<sequence>MSFRIEKNPSKATAKRQSLLIRIEQFGSPGDPCRRWHQRSLTCKRLPDAGKCGEYVRYSRPCVSMDTDTELTVVLEERARVVQTKAEVLKNIQELAKKLAQLEQEQERLSAKSRELTERSMAELEALEAEERAEEQAQTLSQGQAAGVPNASVSSFDWSSLDVSDYPAAWLGSPAPLGDPGSSGGIPPTSQGNSNS</sequence>
<evidence type="ECO:0000313" key="3">
    <source>
        <dbReference type="Proteomes" id="UP000433876"/>
    </source>
</evidence>
<dbReference type="EMBL" id="NMPR01000336">
    <property type="protein sequence ID" value="KAA8622070.1"/>
    <property type="molecule type" value="Genomic_DNA"/>
</dbReference>
<organism evidence="2 3">
    <name type="scientific">Sordaria macrospora</name>
    <dbReference type="NCBI Taxonomy" id="5147"/>
    <lineage>
        <taxon>Eukaryota</taxon>
        <taxon>Fungi</taxon>
        <taxon>Dikarya</taxon>
        <taxon>Ascomycota</taxon>
        <taxon>Pezizomycotina</taxon>
        <taxon>Sordariomycetes</taxon>
        <taxon>Sordariomycetidae</taxon>
        <taxon>Sordariales</taxon>
        <taxon>Sordariaceae</taxon>
        <taxon>Sordaria</taxon>
    </lineage>
</organism>